<comment type="subcellular location">
    <subcellularLocation>
        <location evidence="1 10">Cell outer membrane</location>
        <topology evidence="1 10">Multi-pass membrane protein</topology>
    </subcellularLocation>
</comment>
<evidence type="ECO:0000313" key="16">
    <source>
        <dbReference type="Proteomes" id="UP000321513"/>
    </source>
</evidence>
<keyword evidence="6 11" id="KW-0798">TonB box</keyword>
<evidence type="ECO:0000256" key="12">
    <source>
        <dbReference type="SAM" id="SignalP"/>
    </source>
</evidence>
<evidence type="ECO:0000256" key="11">
    <source>
        <dbReference type="RuleBase" id="RU003357"/>
    </source>
</evidence>
<dbReference type="InterPro" id="IPR012910">
    <property type="entry name" value="Plug_dom"/>
</dbReference>
<evidence type="ECO:0000256" key="7">
    <source>
        <dbReference type="ARBA" id="ARBA00023136"/>
    </source>
</evidence>
<evidence type="ECO:0000256" key="4">
    <source>
        <dbReference type="ARBA" id="ARBA00022692"/>
    </source>
</evidence>
<dbReference type="InterPro" id="IPR036942">
    <property type="entry name" value="Beta-barrel_TonB_sf"/>
</dbReference>
<accession>A0A512BJA0</accession>
<evidence type="ECO:0000256" key="8">
    <source>
        <dbReference type="ARBA" id="ARBA00023170"/>
    </source>
</evidence>
<dbReference type="SUPFAM" id="SSF56935">
    <property type="entry name" value="Porins"/>
    <property type="match status" value="1"/>
</dbReference>
<dbReference type="Pfam" id="PF00593">
    <property type="entry name" value="TonB_dep_Rec_b-barrel"/>
    <property type="match status" value="1"/>
</dbReference>
<dbReference type="Gene3D" id="2.40.170.20">
    <property type="entry name" value="TonB-dependent receptor, beta-barrel domain"/>
    <property type="match status" value="1"/>
</dbReference>
<evidence type="ECO:0000256" key="1">
    <source>
        <dbReference type="ARBA" id="ARBA00004571"/>
    </source>
</evidence>
<dbReference type="Pfam" id="PF07715">
    <property type="entry name" value="Plug"/>
    <property type="match status" value="1"/>
</dbReference>
<evidence type="ECO:0000259" key="14">
    <source>
        <dbReference type="Pfam" id="PF07715"/>
    </source>
</evidence>
<dbReference type="InterPro" id="IPR039426">
    <property type="entry name" value="TonB-dep_rcpt-like"/>
</dbReference>
<dbReference type="Pfam" id="PF13715">
    <property type="entry name" value="CarbopepD_reg_2"/>
    <property type="match status" value="1"/>
</dbReference>
<protein>
    <submittedName>
        <fullName evidence="15">TonB-dependent receptor</fullName>
    </submittedName>
</protein>
<dbReference type="OrthoDB" id="9760333at2"/>
<sequence>MKLLLLSILVALSLGITKANGQDSSAANVLTGQVVNGGNPVAYATVIPEGKRRGVVTDERGIFSIMNVTPGKIRLHFSAVGYQHLIKEVEIHQGKNVLENVELALSSNTLDNVVVSGTMRAVSKMASPIPVEVYTPVLFKKNPTPNIFESLQMVNGVQPQLNCNVCNTGDIHINGMEGPYTMILIDGMPIVSSLSTVYGLAGIPNSLVKQIEIVKGPASTLYGSEAVGGLINIITKDPLTADKLKIDFSATSVGEYNSDITAKFKVGKTASIIGINYFNYWNKRDINNDFFTDITLQRRFSIFNKWNFARKNNRSATLALRYVNENRFGGDLRWDKTFRGSDSIYGESIYTNRFELIGNYELGKNLYADLSYNYHLQDSYYGTTKYYANQHVAFGQLRWNNSFGKHELLSGLPFRFTSYDDNSPATEKDGVNHPDKIILPGVFVQDEYKVSDKFTTLLGLRYDYNNIHGSILTPRLSFKFSPDANNTVRLSGGNGYRVVNLFTEDHAALTGARDVVIAEALKPEQSWNVNLNYTRQMVSDNVSITLDGSAFYTYFTNKIVGDFITDPNKIIYDNLRGYAISKGLTLNTDFSFAHRFKINAGVTFMDVYEMDKDSTGRTIKIPQLFAPAFSGTYAVSYSIPRFGLSIDWTGRVNGPMYLPVLPKDFRPDRSPFYCIMNLQATKTFSNRWEVYGGVKNLLNFLPKNPLIHSDDPFDKAGGKYFDINGNPRPDTNPNAYVFDLSYNYAPIQRAKGFIGVRWTIK</sequence>
<dbReference type="PROSITE" id="PS52016">
    <property type="entry name" value="TONB_DEPENDENT_REC_3"/>
    <property type="match status" value="1"/>
</dbReference>
<dbReference type="RefSeq" id="WP_147206176.1">
    <property type="nucleotide sequence ID" value="NZ_BJYT01000037.1"/>
</dbReference>
<dbReference type="Gene3D" id="2.170.130.10">
    <property type="entry name" value="TonB-dependent receptor, plug domain"/>
    <property type="match status" value="1"/>
</dbReference>
<evidence type="ECO:0000256" key="2">
    <source>
        <dbReference type="ARBA" id="ARBA00022448"/>
    </source>
</evidence>
<dbReference type="GO" id="GO:0015344">
    <property type="term" value="F:siderophore uptake transmembrane transporter activity"/>
    <property type="evidence" value="ECO:0007669"/>
    <property type="project" value="TreeGrafter"/>
</dbReference>
<evidence type="ECO:0000256" key="9">
    <source>
        <dbReference type="ARBA" id="ARBA00023237"/>
    </source>
</evidence>
<dbReference type="GO" id="GO:0044718">
    <property type="term" value="P:siderophore transmembrane transport"/>
    <property type="evidence" value="ECO:0007669"/>
    <property type="project" value="TreeGrafter"/>
</dbReference>
<dbReference type="EMBL" id="BJYT01000037">
    <property type="protein sequence ID" value="GEO12049.1"/>
    <property type="molecule type" value="Genomic_DNA"/>
</dbReference>
<comment type="similarity">
    <text evidence="10 11">Belongs to the TonB-dependent receptor family.</text>
</comment>
<feature type="chain" id="PRO_5022031077" evidence="12">
    <location>
        <begin position="22"/>
        <end position="761"/>
    </location>
</feature>
<evidence type="ECO:0000256" key="6">
    <source>
        <dbReference type="ARBA" id="ARBA00023077"/>
    </source>
</evidence>
<evidence type="ECO:0000256" key="10">
    <source>
        <dbReference type="PROSITE-ProRule" id="PRU01360"/>
    </source>
</evidence>
<feature type="domain" description="TonB-dependent receptor plug" evidence="14">
    <location>
        <begin position="124"/>
        <end position="229"/>
    </location>
</feature>
<dbReference type="PANTHER" id="PTHR30069">
    <property type="entry name" value="TONB-DEPENDENT OUTER MEMBRANE RECEPTOR"/>
    <property type="match status" value="1"/>
</dbReference>
<comment type="caution">
    <text evidence="15">The sequence shown here is derived from an EMBL/GenBank/DDBJ whole genome shotgun (WGS) entry which is preliminary data.</text>
</comment>
<dbReference type="InterPro" id="IPR000531">
    <property type="entry name" value="Beta-barrel_TonB"/>
</dbReference>
<keyword evidence="8 15" id="KW-0675">Receptor</keyword>
<dbReference type="InterPro" id="IPR037066">
    <property type="entry name" value="Plug_dom_sf"/>
</dbReference>
<dbReference type="AlphaFoldDB" id="A0A512BJA0"/>
<keyword evidence="3 10" id="KW-1134">Transmembrane beta strand</keyword>
<keyword evidence="5 12" id="KW-0732">Signal</keyword>
<keyword evidence="7 10" id="KW-0472">Membrane</keyword>
<dbReference type="SUPFAM" id="SSF49464">
    <property type="entry name" value="Carboxypeptidase regulatory domain-like"/>
    <property type="match status" value="1"/>
</dbReference>
<dbReference type="PANTHER" id="PTHR30069:SF29">
    <property type="entry name" value="HEMOGLOBIN AND HEMOGLOBIN-HAPTOGLOBIN-BINDING PROTEIN 1-RELATED"/>
    <property type="match status" value="1"/>
</dbReference>
<evidence type="ECO:0000256" key="3">
    <source>
        <dbReference type="ARBA" id="ARBA00022452"/>
    </source>
</evidence>
<keyword evidence="2 10" id="KW-0813">Transport</keyword>
<keyword evidence="4 10" id="KW-0812">Transmembrane</keyword>
<dbReference type="Gene3D" id="2.60.40.1120">
    <property type="entry name" value="Carboxypeptidase-like, regulatory domain"/>
    <property type="match status" value="1"/>
</dbReference>
<evidence type="ECO:0000259" key="13">
    <source>
        <dbReference type="Pfam" id="PF00593"/>
    </source>
</evidence>
<keyword evidence="16" id="KW-1185">Reference proteome</keyword>
<feature type="signal peptide" evidence="12">
    <location>
        <begin position="1"/>
        <end position="21"/>
    </location>
</feature>
<organism evidence="15 16">
    <name type="scientific">Segetibacter aerophilus</name>
    <dbReference type="NCBI Taxonomy" id="670293"/>
    <lineage>
        <taxon>Bacteria</taxon>
        <taxon>Pseudomonadati</taxon>
        <taxon>Bacteroidota</taxon>
        <taxon>Chitinophagia</taxon>
        <taxon>Chitinophagales</taxon>
        <taxon>Chitinophagaceae</taxon>
        <taxon>Segetibacter</taxon>
    </lineage>
</organism>
<keyword evidence="9 10" id="KW-0998">Cell outer membrane</keyword>
<evidence type="ECO:0000313" key="15">
    <source>
        <dbReference type="EMBL" id="GEO12049.1"/>
    </source>
</evidence>
<dbReference type="InterPro" id="IPR008969">
    <property type="entry name" value="CarboxyPept-like_regulatory"/>
</dbReference>
<proteinExistence type="inferred from homology"/>
<feature type="domain" description="TonB-dependent receptor-like beta-barrel" evidence="13">
    <location>
        <begin position="281"/>
        <end position="697"/>
    </location>
</feature>
<dbReference type="Proteomes" id="UP000321513">
    <property type="component" value="Unassembled WGS sequence"/>
</dbReference>
<evidence type="ECO:0000256" key="5">
    <source>
        <dbReference type="ARBA" id="ARBA00022729"/>
    </source>
</evidence>
<reference evidence="15 16" key="1">
    <citation type="submission" date="2019-07" db="EMBL/GenBank/DDBJ databases">
        <title>Whole genome shotgun sequence of Segetibacter aerophilus NBRC 106135.</title>
        <authorList>
            <person name="Hosoyama A."/>
            <person name="Uohara A."/>
            <person name="Ohji S."/>
            <person name="Ichikawa N."/>
        </authorList>
    </citation>
    <scope>NUCLEOTIDE SEQUENCE [LARGE SCALE GENOMIC DNA]</scope>
    <source>
        <strain evidence="15 16">NBRC 106135</strain>
    </source>
</reference>
<gene>
    <name evidence="15" type="ORF">SAE01_45450</name>
</gene>
<dbReference type="GO" id="GO:0009279">
    <property type="term" value="C:cell outer membrane"/>
    <property type="evidence" value="ECO:0007669"/>
    <property type="project" value="UniProtKB-SubCell"/>
</dbReference>
<name>A0A512BJA0_9BACT</name>